<gene>
    <name evidence="10" type="ORF">KY465_12310</name>
</gene>
<sequence>MTADHDPAKRSAADAPRAPRAFVPTDDEARQTARPETAPPRRPTVVSGAVALTEAEDDPFLREALELPPAAPRRRRRLTPGKILLSALGLLLSLAIGLWVDQLVRSLFDRLPWLGWTALGLAAIALIAFMLLLWREIRGLMRLARVAELRAEVDSAEVDGGGPVTAAEARRLSHQVSTFLGNRAQTARGRAALKALDGEIVDGPQLLAFAERELLATLDREARKLIVNAARRVSLVTAISPRASLDMLYVAWEALRLVRAMAILYGGRPGTFGLLRLFRDVIAHLAVTGTVAAGDSILQQAIGTGVAAKLSARLGEGVINGLMTARIGISAMDLCRPMPFKALRRPRVSEFFTDLSAFAAKNSGTKSAP</sequence>
<name>A0ABS6WQ38_9HYPH</name>
<keyword evidence="5 9" id="KW-0812">Transmembrane</keyword>
<dbReference type="PANTHER" id="PTHR39342">
    <property type="entry name" value="UPF0283 MEMBRANE PROTEIN YCJF"/>
    <property type="match status" value="1"/>
</dbReference>
<evidence type="ECO:0000256" key="5">
    <source>
        <dbReference type="ARBA" id="ARBA00022692"/>
    </source>
</evidence>
<keyword evidence="11" id="KW-1185">Reference proteome</keyword>
<dbReference type="EMBL" id="JAHWQX010000003">
    <property type="protein sequence ID" value="MBW3098066.1"/>
    <property type="molecule type" value="Genomic_DNA"/>
</dbReference>
<evidence type="ECO:0000256" key="4">
    <source>
        <dbReference type="ARBA" id="ARBA00022519"/>
    </source>
</evidence>
<keyword evidence="7 9" id="KW-0472">Membrane</keyword>
<feature type="region of interest" description="Disordered" evidence="8">
    <location>
        <begin position="1"/>
        <end position="45"/>
    </location>
</feature>
<organism evidence="10 11">
    <name type="scientific">Pseudohoeflea coraliihabitans</name>
    <dbReference type="NCBI Taxonomy" id="2860393"/>
    <lineage>
        <taxon>Bacteria</taxon>
        <taxon>Pseudomonadati</taxon>
        <taxon>Pseudomonadota</taxon>
        <taxon>Alphaproteobacteria</taxon>
        <taxon>Hyphomicrobiales</taxon>
        <taxon>Rhizobiaceae</taxon>
        <taxon>Pseudohoeflea</taxon>
    </lineage>
</organism>
<keyword evidence="6 9" id="KW-1133">Transmembrane helix</keyword>
<protein>
    <submittedName>
        <fullName evidence="10">YcjF family protein</fullName>
    </submittedName>
</protein>
<dbReference type="Proteomes" id="UP001430804">
    <property type="component" value="Unassembled WGS sequence"/>
</dbReference>
<dbReference type="InterPro" id="IPR021147">
    <property type="entry name" value="DUF697"/>
</dbReference>
<proteinExistence type="inferred from homology"/>
<dbReference type="RefSeq" id="WP_219202003.1">
    <property type="nucleotide sequence ID" value="NZ_JAHWQX010000003.1"/>
</dbReference>
<evidence type="ECO:0000256" key="2">
    <source>
        <dbReference type="ARBA" id="ARBA00008255"/>
    </source>
</evidence>
<evidence type="ECO:0000313" key="10">
    <source>
        <dbReference type="EMBL" id="MBW3098066.1"/>
    </source>
</evidence>
<evidence type="ECO:0000256" key="3">
    <source>
        <dbReference type="ARBA" id="ARBA00022475"/>
    </source>
</evidence>
<evidence type="ECO:0000256" key="1">
    <source>
        <dbReference type="ARBA" id="ARBA00004429"/>
    </source>
</evidence>
<feature type="compositionally biased region" description="Basic and acidic residues" evidence="8">
    <location>
        <begin position="1"/>
        <end position="12"/>
    </location>
</feature>
<evidence type="ECO:0000313" key="11">
    <source>
        <dbReference type="Proteomes" id="UP001430804"/>
    </source>
</evidence>
<comment type="subcellular location">
    <subcellularLocation>
        <location evidence="1">Cell inner membrane</location>
        <topology evidence="1">Multi-pass membrane protein</topology>
    </subcellularLocation>
</comment>
<comment type="caution">
    <text evidence="10">The sequence shown here is derived from an EMBL/GenBank/DDBJ whole genome shotgun (WGS) entry which is preliminary data.</text>
</comment>
<evidence type="ECO:0000256" key="7">
    <source>
        <dbReference type="ARBA" id="ARBA00023136"/>
    </source>
</evidence>
<dbReference type="NCBIfam" id="TIGR01620">
    <property type="entry name" value="hyp_HI0043"/>
    <property type="match status" value="1"/>
</dbReference>
<evidence type="ECO:0000256" key="9">
    <source>
        <dbReference type="SAM" id="Phobius"/>
    </source>
</evidence>
<dbReference type="InterPro" id="IPR006507">
    <property type="entry name" value="UPF0283"/>
</dbReference>
<keyword evidence="3" id="KW-1003">Cell membrane</keyword>
<comment type="similarity">
    <text evidence="2">Belongs to the UPF0283 family.</text>
</comment>
<accession>A0ABS6WQ38</accession>
<dbReference type="PANTHER" id="PTHR39342:SF1">
    <property type="entry name" value="UPF0283 MEMBRANE PROTEIN YCJF"/>
    <property type="match status" value="1"/>
</dbReference>
<reference evidence="10" key="1">
    <citation type="submission" date="2021-07" db="EMBL/GenBank/DDBJ databases">
        <title>Pseudohoeflea marina sp. nov. a polyhydroxyalcanoate-producing bacterium.</title>
        <authorList>
            <person name="Zheng W."/>
            <person name="Yu S."/>
            <person name="Huang Y."/>
        </authorList>
    </citation>
    <scope>NUCLEOTIDE SEQUENCE</scope>
    <source>
        <strain evidence="10">DP4N28-3</strain>
    </source>
</reference>
<evidence type="ECO:0000256" key="6">
    <source>
        <dbReference type="ARBA" id="ARBA00022989"/>
    </source>
</evidence>
<feature type="transmembrane region" description="Helical" evidence="9">
    <location>
        <begin position="83"/>
        <end position="101"/>
    </location>
</feature>
<dbReference type="Pfam" id="PF05128">
    <property type="entry name" value="DUF697"/>
    <property type="match status" value="1"/>
</dbReference>
<keyword evidence="4" id="KW-0997">Cell inner membrane</keyword>
<evidence type="ECO:0000256" key="8">
    <source>
        <dbReference type="SAM" id="MobiDB-lite"/>
    </source>
</evidence>
<feature type="transmembrane region" description="Helical" evidence="9">
    <location>
        <begin position="113"/>
        <end position="134"/>
    </location>
</feature>